<dbReference type="InterPro" id="IPR016457">
    <property type="entry name" value="Formylmethanofuran_DH_bsu"/>
</dbReference>
<organism evidence="3 4">
    <name type="scientific">candidate division MSBL1 archaeon SCGC-AAA261G05</name>
    <dbReference type="NCBI Taxonomy" id="1698276"/>
    <lineage>
        <taxon>Archaea</taxon>
        <taxon>Methanobacteriati</taxon>
        <taxon>Methanobacteriota</taxon>
        <taxon>candidate division MSBL1</taxon>
    </lineage>
</organism>
<evidence type="ECO:0000313" key="4">
    <source>
        <dbReference type="Proteomes" id="UP000070405"/>
    </source>
</evidence>
<dbReference type="GO" id="GO:0018493">
    <property type="term" value="F:formylmethanofuran dehydrogenase activity"/>
    <property type="evidence" value="ECO:0007669"/>
    <property type="project" value="InterPro"/>
</dbReference>
<dbReference type="PANTHER" id="PTHR43105:SF14">
    <property type="entry name" value="FORMATE DEHYDROGENASE H"/>
    <property type="match status" value="1"/>
</dbReference>
<dbReference type="Proteomes" id="UP000070405">
    <property type="component" value="Unassembled WGS sequence"/>
</dbReference>
<evidence type="ECO:0000259" key="2">
    <source>
        <dbReference type="Pfam" id="PF00384"/>
    </source>
</evidence>
<gene>
    <name evidence="3" type="ORF">AKJ47_00965</name>
</gene>
<feature type="domain" description="Molybdopterin oxidoreductase" evidence="2">
    <location>
        <begin position="49"/>
        <end position="212"/>
    </location>
</feature>
<protein>
    <submittedName>
        <fullName evidence="3">Formylmethanofuran dehydrogenase</fullName>
    </submittedName>
</protein>
<dbReference type="GO" id="GO:0022904">
    <property type="term" value="P:respiratory electron transport chain"/>
    <property type="evidence" value="ECO:0007669"/>
    <property type="project" value="TreeGrafter"/>
</dbReference>
<dbReference type="GO" id="GO:0015948">
    <property type="term" value="P:methanogenesis"/>
    <property type="evidence" value="ECO:0007669"/>
    <property type="project" value="InterPro"/>
</dbReference>
<comment type="caution">
    <text evidence="3">The sequence shown here is derived from an EMBL/GenBank/DDBJ whole genome shotgun (WGS) entry which is preliminary data.</text>
</comment>
<dbReference type="GO" id="GO:0016020">
    <property type="term" value="C:membrane"/>
    <property type="evidence" value="ECO:0007669"/>
    <property type="project" value="TreeGrafter"/>
</dbReference>
<sequence>MSLKENVICTFCGCLCDDINVEVENEGITNLKRACANGRSKILGYDENRVESPQIRKNGELTKVSLEEAVEKTAEILKESKFPLIYGLSSTETDAQKLAVELAEVIGATIDNTASVCHGPTILGIQNSGAPECTLGEVKNRADLIIFWGCNPAEAHTRHPTRYSVIPEGMFVKGRKDREVINVDVRETNTSKMSDTFIRVEPGKDYELLSALRASVKGHDIGDVAGVSSDTIKELTEKMKGCKFGVIYFGLGLSLSLGMHMNVLAALELVRDLNDYTKFSINPMRGHFNVTGANKVMTWLTGYPFAVNFSRGYPIYGPGEFTALDVLRRGECDSALIIASDPIAHFPAQASKHLEKIPTIVIDPKVNATTSVADVVIPSAIAGIECGGIAYRMDGIPLELKPFIESDVSSDKEILAKIIEKAKE</sequence>
<dbReference type="PIRSF" id="PIRSF005646">
    <property type="entry name" value="FwdB"/>
    <property type="match status" value="1"/>
</dbReference>
<proteinExistence type="predicted"/>
<dbReference type="Gene3D" id="3.40.50.740">
    <property type="match status" value="1"/>
</dbReference>
<keyword evidence="4" id="KW-1185">Reference proteome</keyword>
<keyword evidence="1" id="KW-0560">Oxidoreductase</keyword>
<dbReference type="Gene3D" id="3.30.200.210">
    <property type="match status" value="1"/>
</dbReference>
<dbReference type="GO" id="GO:0003954">
    <property type="term" value="F:NADH dehydrogenase activity"/>
    <property type="evidence" value="ECO:0007669"/>
    <property type="project" value="TreeGrafter"/>
</dbReference>
<accession>A0A133VC73</accession>
<dbReference type="InterPro" id="IPR006656">
    <property type="entry name" value="Mopterin_OxRdtase"/>
</dbReference>
<name>A0A133VC73_9EURY</name>
<reference evidence="3 4" key="1">
    <citation type="journal article" date="2016" name="Sci. Rep.">
        <title>Metabolic traits of an uncultured archaeal lineage -MSBL1- from brine pools of the Red Sea.</title>
        <authorList>
            <person name="Mwirichia R."/>
            <person name="Alam I."/>
            <person name="Rashid M."/>
            <person name="Vinu M."/>
            <person name="Ba-Alawi W."/>
            <person name="Anthony Kamau A."/>
            <person name="Kamanda Ngugi D."/>
            <person name="Goker M."/>
            <person name="Klenk H.P."/>
            <person name="Bajic V."/>
            <person name="Stingl U."/>
        </authorList>
    </citation>
    <scope>NUCLEOTIDE SEQUENCE [LARGE SCALE GENOMIC DNA]</scope>
    <source>
        <strain evidence="3">SCGC-AAA261G05</strain>
    </source>
</reference>
<dbReference type="AlphaFoldDB" id="A0A133VC73"/>
<dbReference type="PANTHER" id="PTHR43105">
    <property type="entry name" value="RESPIRATORY NITRATE REDUCTASE"/>
    <property type="match status" value="1"/>
</dbReference>
<dbReference type="SUPFAM" id="SSF53706">
    <property type="entry name" value="Formate dehydrogenase/DMSO reductase, domains 1-3"/>
    <property type="match status" value="1"/>
</dbReference>
<dbReference type="Pfam" id="PF00384">
    <property type="entry name" value="Molybdopterin"/>
    <property type="match status" value="1"/>
</dbReference>
<dbReference type="CDD" id="cd02761">
    <property type="entry name" value="MopB_FmdB-FwdB"/>
    <property type="match status" value="1"/>
</dbReference>
<dbReference type="InterPro" id="IPR050123">
    <property type="entry name" value="Prok_molybdopt-oxidoreductase"/>
</dbReference>
<dbReference type="EMBL" id="LHYA01000007">
    <property type="protein sequence ID" value="KXB04052.1"/>
    <property type="molecule type" value="Genomic_DNA"/>
</dbReference>
<evidence type="ECO:0000313" key="3">
    <source>
        <dbReference type="EMBL" id="KXB04052.1"/>
    </source>
</evidence>
<dbReference type="NCBIfam" id="TIGR03129">
    <property type="entry name" value="one_C_dehyd_B"/>
    <property type="match status" value="1"/>
</dbReference>
<evidence type="ECO:0000256" key="1">
    <source>
        <dbReference type="ARBA" id="ARBA00023002"/>
    </source>
</evidence>
<dbReference type="Gene3D" id="3.40.228.10">
    <property type="entry name" value="Dimethylsulfoxide Reductase, domain 2"/>
    <property type="match status" value="2"/>
</dbReference>